<evidence type="ECO:0000256" key="4">
    <source>
        <dbReference type="ARBA" id="ARBA00023163"/>
    </source>
</evidence>
<keyword evidence="4" id="KW-0804">Transcription</keyword>
<keyword evidence="2" id="KW-0805">Transcription regulation</keyword>
<keyword evidence="7" id="KW-1185">Reference proteome</keyword>
<dbReference type="Gene3D" id="3.40.50.280">
    <property type="entry name" value="Cobalamin-binding domain"/>
    <property type="match status" value="1"/>
</dbReference>
<feature type="domain" description="HTH merR-type" evidence="5">
    <location>
        <begin position="17"/>
        <end position="86"/>
    </location>
</feature>
<keyword evidence="1" id="KW-0678">Repressor</keyword>
<proteinExistence type="predicted"/>
<evidence type="ECO:0000313" key="7">
    <source>
        <dbReference type="Proteomes" id="UP000318380"/>
    </source>
</evidence>
<gene>
    <name evidence="6" type="ORF">FB561_5764</name>
</gene>
<dbReference type="InterPro" id="IPR009061">
    <property type="entry name" value="DNA-bd_dom_put_sf"/>
</dbReference>
<protein>
    <submittedName>
        <fullName evidence="6">MerR-like DNA binding protein</fullName>
    </submittedName>
</protein>
<evidence type="ECO:0000256" key="2">
    <source>
        <dbReference type="ARBA" id="ARBA00023015"/>
    </source>
</evidence>
<dbReference type="PROSITE" id="PS50937">
    <property type="entry name" value="HTH_MERR_2"/>
    <property type="match status" value="1"/>
</dbReference>
<dbReference type="Pfam" id="PF13411">
    <property type="entry name" value="MerR_1"/>
    <property type="match status" value="1"/>
</dbReference>
<evidence type="ECO:0000259" key="5">
    <source>
        <dbReference type="PROSITE" id="PS50937"/>
    </source>
</evidence>
<evidence type="ECO:0000256" key="3">
    <source>
        <dbReference type="ARBA" id="ARBA00023125"/>
    </source>
</evidence>
<dbReference type="SMART" id="SM00422">
    <property type="entry name" value="HTH_MERR"/>
    <property type="match status" value="1"/>
</dbReference>
<dbReference type="Gene3D" id="1.10.1660.10">
    <property type="match status" value="1"/>
</dbReference>
<dbReference type="PANTHER" id="PTHR30204">
    <property type="entry name" value="REDOX-CYCLING DRUG-SENSING TRANSCRIPTIONAL ACTIVATOR SOXR"/>
    <property type="match status" value="1"/>
</dbReference>
<reference evidence="6 7" key="1">
    <citation type="submission" date="2019-06" db="EMBL/GenBank/DDBJ databases">
        <title>Sequencing the genomes of 1000 actinobacteria strains.</title>
        <authorList>
            <person name="Klenk H.-P."/>
        </authorList>
    </citation>
    <scope>NUCLEOTIDE SEQUENCE [LARGE SCALE GENOMIC DNA]</scope>
    <source>
        <strain evidence="6 7">DSM 24683</strain>
    </source>
</reference>
<keyword evidence="3" id="KW-0238">DNA-binding</keyword>
<accession>A0A561C0A4</accession>
<dbReference type="InterPro" id="IPR047057">
    <property type="entry name" value="MerR_fam"/>
</dbReference>
<name>A0A561C0A4_9ACTN</name>
<dbReference type="GO" id="GO:0003700">
    <property type="term" value="F:DNA-binding transcription factor activity"/>
    <property type="evidence" value="ECO:0007669"/>
    <property type="project" value="InterPro"/>
</dbReference>
<dbReference type="EMBL" id="VIVK01000001">
    <property type="protein sequence ID" value="TWD84571.1"/>
    <property type="molecule type" value="Genomic_DNA"/>
</dbReference>
<sequence length="296" mass="32395">MASLGSAPDDVSRAATVLPVGRVSALLGIPAVTLRTWESRYGIGPSARTSGLHRRYTVADVDRLRRMQELIGRGLAARDAAVLIDQDAAGRPDADGSATNTELLLSATESLRTTELDDLLQNCLDQRGAAQTWTEVVAPAFRRLEARFAGQGDCTDLELLLSRTFEATIERYVYRRGLRPSGGRPTILVHCPEERHTLPLTVLRAVLLERSQPVLTLGPETTTFAVRDFVRRVNPAAVVLWASITRPGQAELRRRVADGDHRTYTAGPGWPPHAEPFTNLSEAAATLTVRRSARLF</sequence>
<dbReference type="InterPro" id="IPR000551">
    <property type="entry name" value="MerR-type_HTH_dom"/>
</dbReference>
<evidence type="ECO:0000313" key="6">
    <source>
        <dbReference type="EMBL" id="TWD84571.1"/>
    </source>
</evidence>
<comment type="caution">
    <text evidence="6">The sequence shown here is derived from an EMBL/GenBank/DDBJ whole genome shotgun (WGS) entry which is preliminary data.</text>
</comment>
<dbReference type="PANTHER" id="PTHR30204:SF69">
    <property type="entry name" value="MERR-FAMILY TRANSCRIPTIONAL REGULATOR"/>
    <property type="match status" value="1"/>
</dbReference>
<organism evidence="6 7">
    <name type="scientific">Kribbella amoyensis</name>
    <dbReference type="NCBI Taxonomy" id="996641"/>
    <lineage>
        <taxon>Bacteria</taxon>
        <taxon>Bacillati</taxon>
        <taxon>Actinomycetota</taxon>
        <taxon>Actinomycetes</taxon>
        <taxon>Propionibacteriales</taxon>
        <taxon>Kribbellaceae</taxon>
        <taxon>Kribbella</taxon>
    </lineage>
</organism>
<dbReference type="Proteomes" id="UP000318380">
    <property type="component" value="Unassembled WGS sequence"/>
</dbReference>
<dbReference type="RefSeq" id="WP_145812031.1">
    <property type="nucleotide sequence ID" value="NZ_VIVK01000001.1"/>
</dbReference>
<dbReference type="SUPFAM" id="SSF46955">
    <property type="entry name" value="Putative DNA-binding domain"/>
    <property type="match status" value="1"/>
</dbReference>
<dbReference type="GO" id="GO:0003677">
    <property type="term" value="F:DNA binding"/>
    <property type="evidence" value="ECO:0007669"/>
    <property type="project" value="UniProtKB-KW"/>
</dbReference>
<dbReference type="AlphaFoldDB" id="A0A561C0A4"/>
<dbReference type="OrthoDB" id="9800334at2"/>
<evidence type="ECO:0000256" key="1">
    <source>
        <dbReference type="ARBA" id="ARBA00022491"/>
    </source>
</evidence>